<dbReference type="GeneID" id="97233269"/>
<gene>
    <name evidence="1" type="ORF">SPRI_5683</name>
</gene>
<organism evidence="1">
    <name type="scientific">Streptomyces pristinaespiralis</name>
    <dbReference type="NCBI Taxonomy" id="38300"/>
    <lineage>
        <taxon>Bacteria</taxon>
        <taxon>Bacillati</taxon>
        <taxon>Actinomycetota</taxon>
        <taxon>Actinomycetes</taxon>
        <taxon>Kitasatosporales</taxon>
        <taxon>Streptomycetaceae</taxon>
        <taxon>Streptomyces</taxon>
    </lineage>
</organism>
<evidence type="ECO:0000313" key="1">
    <source>
        <dbReference type="EMBL" id="ALC23989.1"/>
    </source>
</evidence>
<proteinExistence type="predicted"/>
<dbReference type="PATRIC" id="fig|38300.4.peg.5955"/>
<dbReference type="EMBL" id="CP011340">
    <property type="protein sequence ID" value="ALC23989.1"/>
    <property type="molecule type" value="Genomic_DNA"/>
</dbReference>
<accession>A0A0M3QJW6</accession>
<sequence>MTTSDAVLRRVRGALGLGRLLPLGGPADAAWLSESAAAAVLRRAAESVPSAALNDVRVSLADPEAAEPPTAPMPPAALWPGPLRIDAGVSVWDLTEPIPALTAALRAALFDAAAEELGLTVTVVDLRVDALLDAAPEERAAPGAPAAVEPSEPVGTAAAATVGVAHLTGTLGAAVHHAPDHVRVELATAEGHRALDVARAVRRVVAGVLEEDRAVTVVITATA</sequence>
<name>A0A0M3QJW6_STRPR</name>
<dbReference type="KEGG" id="spri:SPRI_5683"/>
<dbReference type="RefSeq" id="WP_053557452.1">
    <property type="nucleotide sequence ID" value="NZ_CP011340.1"/>
</dbReference>
<dbReference type="Proteomes" id="UP000060513">
    <property type="component" value="Chromosome"/>
</dbReference>
<dbReference type="AlphaFoldDB" id="A0A0M3QJW6"/>
<dbReference type="STRING" id="38300.SPRI_5683"/>
<protein>
    <submittedName>
        <fullName evidence="1">Uncharacterized protein</fullName>
    </submittedName>
</protein>
<evidence type="ECO:0000313" key="2">
    <source>
        <dbReference type="Proteomes" id="UP000060513"/>
    </source>
</evidence>
<reference evidence="1 2" key="1">
    <citation type="submission" date="2015-08" db="EMBL/GenBank/DDBJ databases">
        <title>Genome sequence of the pristinamycin over-producing bacterium Streptomyces pristinaespiralis HCCB10218.</title>
        <authorList>
            <person name="Tian J."/>
            <person name="Yang J."/>
            <person name="Li L."/>
            <person name="Ruan L."/>
            <person name="Wei W."/>
            <person name="Zheng G."/>
            <person name="Wei Z."/>
            <person name="Yang S."/>
            <person name="Ge M."/>
            <person name="Jiang W."/>
            <person name="Lu Y."/>
        </authorList>
    </citation>
    <scope>NUCLEOTIDE SEQUENCE [LARGE SCALE GENOMIC DNA]</scope>
    <source>
        <strain evidence="1 2">HCCB 10218</strain>
    </source>
</reference>